<evidence type="ECO:0000259" key="3">
    <source>
        <dbReference type="PROSITE" id="PS51184"/>
    </source>
</evidence>
<dbReference type="EMBL" id="CAKOGP040000668">
    <property type="protein sequence ID" value="CAJ1937884.1"/>
    <property type="molecule type" value="Genomic_DNA"/>
</dbReference>
<proteinExistence type="predicted"/>
<dbReference type="InterPro" id="IPR003347">
    <property type="entry name" value="JmjC_dom"/>
</dbReference>
<protein>
    <recommendedName>
        <fullName evidence="3">JmjC domain-containing protein</fullName>
    </recommendedName>
</protein>
<feature type="chain" id="PRO_5042127855" description="JmjC domain-containing protein" evidence="2">
    <location>
        <begin position="18"/>
        <end position="357"/>
    </location>
</feature>
<accession>A0AAD2FGV5</accession>
<comment type="caution">
    <text evidence="4">The sequence shown here is derived from an EMBL/GenBank/DDBJ whole genome shotgun (WGS) entry which is preliminary data.</text>
</comment>
<name>A0AAD2FGV5_9STRA</name>
<dbReference type="Proteomes" id="UP001295423">
    <property type="component" value="Unassembled WGS sequence"/>
</dbReference>
<feature type="region of interest" description="Disordered" evidence="1">
    <location>
        <begin position="21"/>
        <end position="67"/>
    </location>
</feature>
<evidence type="ECO:0000256" key="1">
    <source>
        <dbReference type="SAM" id="MobiDB-lite"/>
    </source>
</evidence>
<feature type="signal peptide" evidence="2">
    <location>
        <begin position="1"/>
        <end position="17"/>
    </location>
</feature>
<reference evidence="4" key="1">
    <citation type="submission" date="2023-08" db="EMBL/GenBank/DDBJ databases">
        <authorList>
            <person name="Audoor S."/>
            <person name="Bilcke G."/>
        </authorList>
    </citation>
    <scope>NUCLEOTIDE SEQUENCE</scope>
</reference>
<dbReference type="InterPro" id="IPR050910">
    <property type="entry name" value="JMJD6_ArgDemeth/LysHydrox"/>
</dbReference>
<organism evidence="4 5">
    <name type="scientific">Cylindrotheca closterium</name>
    <dbReference type="NCBI Taxonomy" id="2856"/>
    <lineage>
        <taxon>Eukaryota</taxon>
        <taxon>Sar</taxon>
        <taxon>Stramenopiles</taxon>
        <taxon>Ochrophyta</taxon>
        <taxon>Bacillariophyta</taxon>
        <taxon>Bacillariophyceae</taxon>
        <taxon>Bacillariophycidae</taxon>
        <taxon>Bacillariales</taxon>
        <taxon>Bacillariaceae</taxon>
        <taxon>Cylindrotheca</taxon>
    </lineage>
</organism>
<dbReference type="SUPFAM" id="SSF51197">
    <property type="entry name" value="Clavaminate synthase-like"/>
    <property type="match status" value="1"/>
</dbReference>
<evidence type="ECO:0000313" key="5">
    <source>
        <dbReference type="Proteomes" id="UP001295423"/>
    </source>
</evidence>
<dbReference type="GO" id="GO:0000987">
    <property type="term" value="F:cis-regulatory region sequence-specific DNA binding"/>
    <property type="evidence" value="ECO:0007669"/>
    <property type="project" value="TreeGrafter"/>
</dbReference>
<dbReference type="PANTHER" id="PTHR12480">
    <property type="entry name" value="ARGININE DEMETHYLASE AND LYSYL-HYDROXYLASE JMJD"/>
    <property type="match status" value="1"/>
</dbReference>
<dbReference type="Gene3D" id="2.60.120.650">
    <property type="entry name" value="Cupin"/>
    <property type="match status" value="1"/>
</dbReference>
<evidence type="ECO:0000256" key="2">
    <source>
        <dbReference type="SAM" id="SignalP"/>
    </source>
</evidence>
<keyword evidence="2" id="KW-0732">Signal</keyword>
<dbReference type="PANTHER" id="PTHR12480:SF21">
    <property type="entry name" value="JMJC DOMAIN-CONTAINING PROTEIN 8"/>
    <property type="match status" value="1"/>
</dbReference>
<gene>
    <name evidence="4" type="ORF">CYCCA115_LOCUS5866</name>
</gene>
<feature type="compositionally biased region" description="Basic and acidic residues" evidence="1">
    <location>
        <begin position="38"/>
        <end position="63"/>
    </location>
</feature>
<dbReference type="PROSITE" id="PS51184">
    <property type="entry name" value="JMJC"/>
    <property type="match status" value="1"/>
</dbReference>
<feature type="domain" description="JmjC" evidence="3">
    <location>
        <begin position="229"/>
        <end position="357"/>
    </location>
</feature>
<dbReference type="Pfam" id="PF08007">
    <property type="entry name" value="JmjC_2"/>
    <property type="match status" value="1"/>
</dbReference>
<evidence type="ECO:0000313" key="4">
    <source>
        <dbReference type="EMBL" id="CAJ1937884.1"/>
    </source>
</evidence>
<sequence length="357" mass="41146">MFKFIVMLLLSLSLIRASRIDGKQEEGSRQHSQSCQSKDNDHGDDDKNCLLSDDHQPQKDDKASLLPRWNPRALHPCNIRQITWQQFLEEFGPSGLPPMYPDPLVIILPDEKKTKRNQKFQDLSQKDRILDSFPLNFTVTLSSSNSFSEHRRKIPFSQYLDELVVLKEDDGSAGDLQYYDPSFEPELEHQQQHGQSAAQSATITSTHRQASSTPLSNETWYLFGETYSPEWKLFLSHYELPLCEACLPDSVALSFGIGDCGSGVQWHVHGPGFSEAVIGRKHWILYQDKPDFHKDQTSLNWMEENYMNIMNPNDRPLECTLNPGDIIYFPNMWWHATINLDDYTAFVSTFTQEHLFV</sequence>
<dbReference type="AlphaFoldDB" id="A0AAD2FGV5"/>
<feature type="compositionally biased region" description="Low complexity" evidence="1">
    <location>
        <begin position="192"/>
        <end position="201"/>
    </location>
</feature>
<dbReference type="GO" id="GO:0005634">
    <property type="term" value="C:nucleus"/>
    <property type="evidence" value="ECO:0007669"/>
    <property type="project" value="TreeGrafter"/>
</dbReference>
<feature type="region of interest" description="Disordered" evidence="1">
    <location>
        <begin position="186"/>
        <end position="210"/>
    </location>
</feature>
<keyword evidence="5" id="KW-1185">Reference proteome</keyword>